<dbReference type="InterPro" id="IPR016024">
    <property type="entry name" value="ARM-type_fold"/>
</dbReference>
<dbReference type="Pfam" id="PF12530">
    <property type="entry name" value="DUF3730"/>
    <property type="match status" value="1"/>
</dbReference>
<name>A0A553MK93_9TELE</name>
<evidence type="ECO:0000259" key="1">
    <source>
        <dbReference type="Pfam" id="PF12530"/>
    </source>
</evidence>
<dbReference type="AlphaFoldDB" id="A0A553MK93"/>
<dbReference type="PANTHER" id="PTHR16212:SF4">
    <property type="entry name" value="FOCADHESIN"/>
    <property type="match status" value="1"/>
</dbReference>
<organism evidence="2 3">
    <name type="scientific">Danionella cerebrum</name>
    <dbReference type="NCBI Taxonomy" id="2873325"/>
    <lineage>
        <taxon>Eukaryota</taxon>
        <taxon>Metazoa</taxon>
        <taxon>Chordata</taxon>
        <taxon>Craniata</taxon>
        <taxon>Vertebrata</taxon>
        <taxon>Euteleostomi</taxon>
        <taxon>Actinopterygii</taxon>
        <taxon>Neopterygii</taxon>
        <taxon>Teleostei</taxon>
        <taxon>Ostariophysi</taxon>
        <taxon>Cypriniformes</taxon>
        <taxon>Danionidae</taxon>
        <taxon>Danioninae</taxon>
        <taxon>Danionella</taxon>
    </lineage>
</organism>
<comment type="caution">
    <text evidence="2">The sequence shown here is derived from an EMBL/GenBank/DDBJ whole genome shotgun (WGS) entry which is preliminary data.</text>
</comment>
<dbReference type="InterPro" id="IPR045163">
    <property type="entry name" value="Focadhesin/RST1"/>
</dbReference>
<dbReference type="GO" id="GO:0060147">
    <property type="term" value="P:regulation of post-transcriptional gene silencing"/>
    <property type="evidence" value="ECO:0007669"/>
    <property type="project" value="InterPro"/>
</dbReference>
<evidence type="ECO:0000313" key="3">
    <source>
        <dbReference type="Proteomes" id="UP000316079"/>
    </source>
</evidence>
<dbReference type="OrthoDB" id="6125419at2759"/>
<evidence type="ECO:0000313" key="2">
    <source>
        <dbReference type="EMBL" id="TRY53592.1"/>
    </source>
</evidence>
<dbReference type="STRING" id="623744.A0A553MK93"/>
<protein>
    <recommendedName>
        <fullName evidence="1">DUF3730 domain-containing protein</fullName>
    </recommendedName>
</protein>
<dbReference type="SUPFAM" id="SSF48371">
    <property type="entry name" value="ARM repeat"/>
    <property type="match status" value="1"/>
</dbReference>
<feature type="non-terminal residue" evidence="2">
    <location>
        <position position="1"/>
    </location>
</feature>
<feature type="non-terminal residue" evidence="2">
    <location>
        <position position="660"/>
    </location>
</feature>
<accession>A0A553MK93</accession>
<sequence length="660" mass="73131">AVRTLVTFVLKEKGQNDKICQTSPKGPALECLWQQCSSDSPVVRSACCDALVLLVEQAHADLSYVLNTTLNLLPSARNVQGLIKVVGKLLQIQASQREKGANFTCPYSIRSSPHPYITVLENRPDCWPALLQEIDDFLQLAADKDEAIYVEILVPFLRYLYCEPQRLAQNDLLRHSLLRVLLQPREAPESASVGEKGTSGSKVLRQLIRQLFDLLPFMLVESVTSVVEFSSLAESLASAMMVDPGFWRKELTELALQLLCACHLTLHLGGEMTALLHTLQHIIPVHAPDLPTEELILGISLLLFKSTIPQQTALLELAMKIIPAEGPPPWGSFLLVMPLLQVLSYSSFMEALTDTQTHTKNLQLANSLLHTVQREPYTRREDSSHLSLPLSSWYSELRVAISVLERVTTDSTSAVEWLYSLQSSLLVYEKVPDSVCLLVSNLLVQSDGDLCRLSLSIAAGIAESDPAKVPYLLPVLMFKLGRVSDPALSLSILYTLPKLGTHKLCIPQVLHILQSLGSSSRLRPVAVRLLALLWKKQDRVYPDLQRLMSQLEKSSVILGKDAQPYQHAGDMLACIRDTLLQFSSKDQALPAALALQALQELCKAEVVDICSTWKALFPKLCADSRPLVMRAIAQLLSSLPALNKFRSEAVCVLWGYALNQ</sequence>
<proteinExistence type="predicted"/>
<dbReference type="EMBL" id="SRMA01027578">
    <property type="protein sequence ID" value="TRY53592.1"/>
    <property type="molecule type" value="Genomic_DNA"/>
</dbReference>
<dbReference type="Proteomes" id="UP000316079">
    <property type="component" value="Unassembled WGS sequence"/>
</dbReference>
<reference evidence="2 3" key="1">
    <citation type="journal article" date="2019" name="Sci. Data">
        <title>Hybrid genome assembly and annotation of Danionella translucida.</title>
        <authorList>
            <person name="Kadobianskyi M."/>
            <person name="Schulze L."/>
            <person name="Schuelke M."/>
            <person name="Judkewitz B."/>
        </authorList>
    </citation>
    <scope>NUCLEOTIDE SEQUENCE [LARGE SCALE GENOMIC DNA]</scope>
    <source>
        <strain evidence="2 3">Bolton</strain>
    </source>
</reference>
<feature type="domain" description="DUF3730" evidence="1">
    <location>
        <begin position="473"/>
        <end position="657"/>
    </location>
</feature>
<keyword evidence="3" id="KW-1185">Reference proteome</keyword>
<gene>
    <name evidence="2" type="ORF">DNTS_015940</name>
</gene>
<dbReference type="InterPro" id="IPR022542">
    <property type="entry name" value="FOCAD/RST1_DUF3730"/>
</dbReference>
<dbReference type="PANTHER" id="PTHR16212">
    <property type="entry name" value="FOCADHESIN FAMILY MEMBER"/>
    <property type="match status" value="1"/>
</dbReference>